<dbReference type="Proteomes" id="UP000254266">
    <property type="component" value="Unassembled WGS sequence"/>
</dbReference>
<proteinExistence type="inferred from homology"/>
<dbReference type="Gene3D" id="3.30.70.260">
    <property type="match status" value="1"/>
</dbReference>
<gene>
    <name evidence="3" type="ORF">DIZ80_16245</name>
</gene>
<reference evidence="3 4" key="1">
    <citation type="journal article" date="2018" name="ISME J.">
        <title>Endosymbiont genomes yield clues of tubeworm success.</title>
        <authorList>
            <person name="Li Y."/>
            <person name="Liles M.R."/>
            <person name="Halanych K.M."/>
        </authorList>
    </citation>
    <scope>NUCLEOTIDE SEQUENCE [LARGE SCALE GENOMIC DNA]</scope>
    <source>
        <strain evidence="3">A1464</strain>
    </source>
</reference>
<dbReference type="EMBL" id="QFXC01000013">
    <property type="protein sequence ID" value="RDH81621.1"/>
    <property type="molecule type" value="Genomic_DNA"/>
</dbReference>
<dbReference type="PANTHER" id="PTHR38036">
    <property type="entry name" value="UPF0250 PROTEIN YBED"/>
    <property type="match status" value="1"/>
</dbReference>
<sequence>MSRKKIDPKDVFYDEEQETCFEFPCEFPIKAMGRTGDELEKAVLEIVNRHVNELSEGAVKFNQSSKGKFTSITITFTAHSKDHLDNLYIELTACDHVLYCL</sequence>
<evidence type="ECO:0000256" key="1">
    <source>
        <dbReference type="ARBA" id="ARBA00008460"/>
    </source>
</evidence>
<dbReference type="AlphaFoldDB" id="A0A370D9Q9"/>
<protein>
    <recommendedName>
        <fullName evidence="2">UPF0250 protein DIZ80_16245</fullName>
    </recommendedName>
</protein>
<name>A0A370D9Q9_9GAMM</name>
<dbReference type="Pfam" id="PF04359">
    <property type="entry name" value="DUF493"/>
    <property type="match status" value="1"/>
</dbReference>
<dbReference type="PANTHER" id="PTHR38036:SF1">
    <property type="entry name" value="UPF0250 PROTEIN YBED"/>
    <property type="match status" value="1"/>
</dbReference>
<dbReference type="InterPro" id="IPR027471">
    <property type="entry name" value="YbeD-like_sf"/>
</dbReference>
<dbReference type="GO" id="GO:0005829">
    <property type="term" value="C:cytosol"/>
    <property type="evidence" value="ECO:0007669"/>
    <property type="project" value="TreeGrafter"/>
</dbReference>
<evidence type="ECO:0000313" key="3">
    <source>
        <dbReference type="EMBL" id="RDH81621.1"/>
    </source>
</evidence>
<evidence type="ECO:0000256" key="2">
    <source>
        <dbReference type="HAMAP-Rule" id="MF_00659"/>
    </source>
</evidence>
<accession>A0A370D9Q9</accession>
<organism evidence="3 4">
    <name type="scientific">endosymbiont of Galathealinum brachiosum</name>
    <dbReference type="NCBI Taxonomy" id="2200906"/>
    <lineage>
        <taxon>Bacteria</taxon>
        <taxon>Pseudomonadati</taxon>
        <taxon>Pseudomonadota</taxon>
        <taxon>Gammaproteobacteria</taxon>
        <taxon>sulfur-oxidizing symbionts</taxon>
    </lineage>
</organism>
<keyword evidence="4" id="KW-1185">Reference proteome</keyword>
<comment type="similarity">
    <text evidence="1 2">Belongs to the UPF0250 family.</text>
</comment>
<comment type="caution">
    <text evidence="3">The sequence shown here is derived from an EMBL/GenBank/DDBJ whole genome shotgun (WGS) entry which is preliminary data.</text>
</comment>
<evidence type="ECO:0000313" key="4">
    <source>
        <dbReference type="Proteomes" id="UP000254266"/>
    </source>
</evidence>
<dbReference type="SUPFAM" id="SSF117991">
    <property type="entry name" value="YbeD/HP0495-like"/>
    <property type="match status" value="1"/>
</dbReference>
<dbReference type="HAMAP" id="MF_00659">
    <property type="entry name" value="UPF0250"/>
    <property type="match status" value="1"/>
</dbReference>
<dbReference type="InterPro" id="IPR007454">
    <property type="entry name" value="UPF0250_YbeD-like"/>
</dbReference>